<dbReference type="Pfam" id="PF02458">
    <property type="entry name" value="Transferase"/>
    <property type="match status" value="1"/>
</dbReference>
<evidence type="ECO:0000313" key="5">
    <source>
        <dbReference type="Proteomes" id="UP001485043"/>
    </source>
</evidence>
<organism evidence="4 5">
    <name type="scientific">Apatococcus fuscideae</name>
    <dbReference type="NCBI Taxonomy" id="2026836"/>
    <lineage>
        <taxon>Eukaryota</taxon>
        <taxon>Viridiplantae</taxon>
        <taxon>Chlorophyta</taxon>
        <taxon>core chlorophytes</taxon>
        <taxon>Trebouxiophyceae</taxon>
        <taxon>Chlorellales</taxon>
        <taxon>Chlorellaceae</taxon>
        <taxon>Apatococcus</taxon>
    </lineage>
</organism>
<protein>
    <submittedName>
        <fullName evidence="4">Uncharacterized protein</fullName>
    </submittedName>
</protein>
<dbReference type="Proteomes" id="UP001485043">
    <property type="component" value="Unassembled WGS sequence"/>
</dbReference>
<dbReference type="AlphaFoldDB" id="A0AAW1SF66"/>
<dbReference type="Gene3D" id="3.30.559.10">
    <property type="entry name" value="Chloramphenicol acetyltransferase-like domain"/>
    <property type="match status" value="2"/>
</dbReference>
<evidence type="ECO:0000256" key="1">
    <source>
        <dbReference type="ARBA" id="ARBA00009861"/>
    </source>
</evidence>
<evidence type="ECO:0000256" key="3">
    <source>
        <dbReference type="SAM" id="MobiDB-lite"/>
    </source>
</evidence>
<proteinExistence type="inferred from homology"/>
<dbReference type="GO" id="GO:0016747">
    <property type="term" value="F:acyltransferase activity, transferring groups other than amino-acyl groups"/>
    <property type="evidence" value="ECO:0007669"/>
    <property type="project" value="TreeGrafter"/>
</dbReference>
<feature type="compositionally biased region" description="Polar residues" evidence="3">
    <location>
        <begin position="8"/>
        <end position="22"/>
    </location>
</feature>
<keyword evidence="5" id="KW-1185">Reference proteome</keyword>
<keyword evidence="2" id="KW-0808">Transferase</keyword>
<reference evidence="4 5" key="1">
    <citation type="journal article" date="2024" name="Nat. Commun.">
        <title>Phylogenomics reveals the evolutionary origins of lichenization in chlorophyte algae.</title>
        <authorList>
            <person name="Puginier C."/>
            <person name="Libourel C."/>
            <person name="Otte J."/>
            <person name="Skaloud P."/>
            <person name="Haon M."/>
            <person name="Grisel S."/>
            <person name="Petersen M."/>
            <person name="Berrin J.G."/>
            <person name="Delaux P.M."/>
            <person name="Dal Grande F."/>
            <person name="Keller J."/>
        </authorList>
    </citation>
    <scope>NUCLEOTIDE SEQUENCE [LARGE SCALE GENOMIC DNA]</scope>
    <source>
        <strain evidence="4 5">SAG 2523</strain>
    </source>
</reference>
<dbReference type="EMBL" id="JALJOV010001646">
    <property type="protein sequence ID" value="KAK9844241.1"/>
    <property type="molecule type" value="Genomic_DNA"/>
</dbReference>
<accession>A0AAW1SF66</accession>
<name>A0AAW1SF66_9CHLO</name>
<comment type="caution">
    <text evidence="4">The sequence shown here is derived from an EMBL/GenBank/DDBJ whole genome shotgun (WGS) entry which is preliminary data.</text>
</comment>
<evidence type="ECO:0000313" key="4">
    <source>
        <dbReference type="EMBL" id="KAK9844241.1"/>
    </source>
</evidence>
<dbReference type="PANTHER" id="PTHR31642:SF310">
    <property type="entry name" value="FATTY ALCOHOL:CAFFEOYL-COA ACYLTRANSFERASE"/>
    <property type="match status" value="1"/>
</dbReference>
<sequence length="559" mass="60673">MEQLVNYRDSQAPFNSTLQPSDSLSVKRRASQTVGTIKRLTQVRTALGAMIPKPKKRKASSKEAEELAAEQLSGAIAAAVQRTYLNCADLLLRHTWTVSALAYSYSLEPVCLRPAVQKLAEAYPTLTGRFQRDERGTYFIDGSDSGFSFTCARDDQSCISDLLSAFTLPSSSAPLPINSWATEFVDELQPDQYLNGDAPIFSLRLTLVRDGAILSFSYSHALADAEAVGQLACDLAKLSVGSSISPRQPSRMNLHRIGRTAAGLAAGGSDDELIATLPQYKTMPTSFQEWTDRECECLERLRRDSLRTACAREEGITSLTVHDLVSALLWLLREVAAGNNLGTALRMPFNYIVDQRRLSSLADMDAAPAIPQDHFGNAVQIQVTMPPPFPELAPSNGDQHSAEDSRLTAAHVQNVFAAAACAIHKATQALRSDPTAAATAQAGLLGRMELGWWKGLRDMPGFNPMRDCATLLSGWRKTSTEKADFGQGKPWVVAGKTVPLKHKMAFLTDGPGGDGALCFTGFRTTEFERLQASHILQQIAPGAHFIQPAAKPAVIPDQP</sequence>
<evidence type="ECO:0000256" key="2">
    <source>
        <dbReference type="ARBA" id="ARBA00022679"/>
    </source>
</evidence>
<dbReference type="PANTHER" id="PTHR31642">
    <property type="entry name" value="TRICHOTHECENE 3-O-ACETYLTRANSFERASE"/>
    <property type="match status" value="1"/>
</dbReference>
<comment type="similarity">
    <text evidence="1">Belongs to the plant acyltransferase family.</text>
</comment>
<feature type="region of interest" description="Disordered" evidence="3">
    <location>
        <begin position="1"/>
        <end position="22"/>
    </location>
</feature>
<dbReference type="InterPro" id="IPR023213">
    <property type="entry name" value="CAT-like_dom_sf"/>
</dbReference>
<gene>
    <name evidence="4" type="ORF">WJX84_010450</name>
</gene>
<dbReference type="InterPro" id="IPR050317">
    <property type="entry name" value="Plant_Fungal_Acyltransferase"/>
</dbReference>